<accession>A0A543EW69</accession>
<keyword evidence="2" id="KW-1185">Reference proteome</keyword>
<protein>
    <submittedName>
        <fullName evidence="1">Uncharacterized protein</fullName>
    </submittedName>
</protein>
<dbReference type="AlphaFoldDB" id="A0A543EW69"/>
<reference evidence="1 2" key="1">
    <citation type="submission" date="2019-06" db="EMBL/GenBank/DDBJ databases">
        <title>Sequencing the genomes of 1000 actinobacteria strains.</title>
        <authorList>
            <person name="Klenk H.-P."/>
        </authorList>
    </citation>
    <scope>NUCLEOTIDE SEQUENCE [LARGE SCALE GENOMIC DNA]</scope>
    <source>
        <strain evidence="1 2">DSM 103495</strain>
    </source>
</reference>
<organism evidence="1 2">
    <name type="scientific">Nocardia bhagyanarayanae</name>
    <dbReference type="NCBI Taxonomy" id="1215925"/>
    <lineage>
        <taxon>Bacteria</taxon>
        <taxon>Bacillati</taxon>
        <taxon>Actinomycetota</taxon>
        <taxon>Actinomycetes</taxon>
        <taxon>Mycobacteriales</taxon>
        <taxon>Nocardiaceae</taxon>
        <taxon>Nocardia</taxon>
    </lineage>
</organism>
<name>A0A543EW69_9NOCA</name>
<dbReference type="EMBL" id="VFPG01000002">
    <property type="protein sequence ID" value="TQM25805.1"/>
    <property type="molecule type" value="Genomic_DNA"/>
</dbReference>
<comment type="caution">
    <text evidence="1">The sequence shown here is derived from an EMBL/GenBank/DDBJ whole genome shotgun (WGS) entry which is preliminary data.</text>
</comment>
<gene>
    <name evidence="1" type="ORF">FB390_5970</name>
</gene>
<evidence type="ECO:0000313" key="1">
    <source>
        <dbReference type="EMBL" id="TQM25805.1"/>
    </source>
</evidence>
<evidence type="ECO:0000313" key="2">
    <source>
        <dbReference type="Proteomes" id="UP000316331"/>
    </source>
</evidence>
<proteinExistence type="predicted"/>
<sequence>MVARVAGQWLAVAAVMVARVAVSGWRSLPVAARVVGEWVAVAAGGGMRRGEWVAVAAGGGVRRG</sequence>
<dbReference type="Proteomes" id="UP000316331">
    <property type="component" value="Unassembled WGS sequence"/>
</dbReference>